<dbReference type="CDD" id="cd09725">
    <property type="entry name" value="Cas2_I_II_III"/>
    <property type="match status" value="1"/>
</dbReference>
<dbReference type="EMBL" id="CP073721">
    <property type="protein sequence ID" value="UWZ39437.1"/>
    <property type="molecule type" value="Genomic_DNA"/>
</dbReference>
<comment type="function">
    <text evidence="9">CRISPR (clustered regularly interspaced short palindromic repeat), is an adaptive immune system that provides protection against mobile genetic elements (viruses, transposable elements and conjugative plasmids). CRISPR clusters contain sequences complementary to antecedent mobile elements and target invading nucleic acids. CRISPR clusters are transcribed and processed into CRISPR RNA (crRNA). Functions as a ssRNA-specific endoribonuclease. Involved in the integration of spacer DNA into the CRISPR cassette.</text>
</comment>
<comment type="subunit">
    <text evidence="9">Homodimer, forms a heterotetramer with a Cas1 homodimer.</text>
</comment>
<dbReference type="InterPro" id="IPR021127">
    <property type="entry name" value="CRISPR_associated_Cas2"/>
</dbReference>
<keyword evidence="7 9" id="KW-0460">Magnesium</keyword>
<evidence type="ECO:0000313" key="10">
    <source>
        <dbReference type="EMBL" id="UWZ39437.1"/>
    </source>
</evidence>
<evidence type="ECO:0000256" key="1">
    <source>
        <dbReference type="ARBA" id="ARBA00001946"/>
    </source>
</evidence>
<keyword evidence="6 9" id="KW-0378">Hydrolase</keyword>
<evidence type="ECO:0000256" key="6">
    <source>
        <dbReference type="ARBA" id="ARBA00022801"/>
    </source>
</evidence>
<keyword evidence="3 9" id="KW-0540">Nuclease</keyword>
<evidence type="ECO:0000313" key="11">
    <source>
        <dbReference type="Proteomes" id="UP001058271"/>
    </source>
</evidence>
<name>A0ABY5ZC46_9ACTN</name>
<protein>
    <recommendedName>
        <fullName evidence="9">CRISPR-associated endoribonuclease Cas2</fullName>
        <ecNumber evidence="9">3.1.-.-</ecNumber>
    </recommendedName>
</protein>
<evidence type="ECO:0000256" key="3">
    <source>
        <dbReference type="ARBA" id="ARBA00022722"/>
    </source>
</evidence>
<reference evidence="10" key="1">
    <citation type="submission" date="2021-04" db="EMBL/GenBank/DDBJ databases">
        <title>Biosynthetic gene clusters of Dactylosporangioum roseum.</title>
        <authorList>
            <person name="Hartkoorn R.C."/>
            <person name="Beaudoing E."/>
            <person name="Hot D."/>
            <person name="Moureu S."/>
        </authorList>
    </citation>
    <scope>NUCLEOTIDE SEQUENCE</scope>
    <source>
        <strain evidence="10">NRRL B-16295</strain>
    </source>
</reference>
<evidence type="ECO:0000256" key="2">
    <source>
        <dbReference type="ARBA" id="ARBA00009959"/>
    </source>
</evidence>
<keyword evidence="11" id="KW-1185">Reference proteome</keyword>
<evidence type="ECO:0000256" key="9">
    <source>
        <dbReference type="HAMAP-Rule" id="MF_01471"/>
    </source>
</evidence>
<proteinExistence type="inferred from homology"/>
<evidence type="ECO:0000256" key="5">
    <source>
        <dbReference type="ARBA" id="ARBA00022759"/>
    </source>
</evidence>
<evidence type="ECO:0000256" key="4">
    <source>
        <dbReference type="ARBA" id="ARBA00022723"/>
    </source>
</evidence>
<keyword evidence="4 9" id="KW-0479">Metal-binding</keyword>
<dbReference type="Pfam" id="PF09827">
    <property type="entry name" value="CRISPR_Cas2"/>
    <property type="match status" value="1"/>
</dbReference>
<dbReference type="InterPro" id="IPR019199">
    <property type="entry name" value="Virulence_VapD/CRISPR_Cas2"/>
</dbReference>
<sequence>MYTIVVYDTAAERNPAILRTCRQYLHHVQRSVFEGELSPAQLKRFRAAVEAGIDRSYDSVLVYTFPPGTTAVRQDWGVPQNAPDTIL</sequence>
<comment type="cofactor">
    <cofactor evidence="1 9">
        <name>Mg(2+)</name>
        <dbReference type="ChEBI" id="CHEBI:18420"/>
    </cofactor>
</comment>
<evidence type="ECO:0000256" key="7">
    <source>
        <dbReference type="ARBA" id="ARBA00022842"/>
    </source>
</evidence>
<dbReference type="NCBIfam" id="TIGR01573">
    <property type="entry name" value="cas2"/>
    <property type="match status" value="1"/>
</dbReference>
<dbReference type="RefSeq" id="WP_260728844.1">
    <property type="nucleotide sequence ID" value="NZ_BAAABS010000089.1"/>
</dbReference>
<dbReference type="SUPFAM" id="SSF143430">
    <property type="entry name" value="TTP0101/SSO1404-like"/>
    <property type="match status" value="1"/>
</dbReference>
<comment type="similarity">
    <text evidence="2 9">Belongs to the CRISPR-associated endoribonuclease Cas2 protein family.</text>
</comment>
<evidence type="ECO:0000256" key="8">
    <source>
        <dbReference type="ARBA" id="ARBA00023118"/>
    </source>
</evidence>
<accession>A0ABY5ZC46</accession>
<dbReference type="HAMAP" id="MF_01471">
    <property type="entry name" value="Cas2"/>
    <property type="match status" value="1"/>
</dbReference>
<feature type="binding site" evidence="9">
    <location>
        <position position="8"/>
    </location>
    <ligand>
        <name>Mg(2+)</name>
        <dbReference type="ChEBI" id="CHEBI:18420"/>
        <note>catalytic</note>
    </ligand>
</feature>
<dbReference type="PANTHER" id="PTHR34405">
    <property type="entry name" value="CRISPR-ASSOCIATED ENDORIBONUCLEASE CAS2"/>
    <property type="match status" value="1"/>
</dbReference>
<dbReference type="Proteomes" id="UP001058271">
    <property type="component" value="Chromosome"/>
</dbReference>
<keyword evidence="8 9" id="KW-0051">Antiviral defense</keyword>
<dbReference type="EC" id="3.1.-.-" evidence="9"/>
<dbReference type="GO" id="GO:0004519">
    <property type="term" value="F:endonuclease activity"/>
    <property type="evidence" value="ECO:0007669"/>
    <property type="project" value="UniProtKB-KW"/>
</dbReference>
<keyword evidence="5 9" id="KW-0255">Endonuclease</keyword>
<organism evidence="10 11">
    <name type="scientific">Dactylosporangium roseum</name>
    <dbReference type="NCBI Taxonomy" id="47989"/>
    <lineage>
        <taxon>Bacteria</taxon>
        <taxon>Bacillati</taxon>
        <taxon>Actinomycetota</taxon>
        <taxon>Actinomycetes</taxon>
        <taxon>Micromonosporales</taxon>
        <taxon>Micromonosporaceae</taxon>
        <taxon>Dactylosporangium</taxon>
    </lineage>
</organism>
<gene>
    <name evidence="9 10" type="primary">cas2</name>
    <name evidence="10" type="ORF">Drose_15055</name>
</gene>
<dbReference type="Gene3D" id="3.30.70.240">
    <property type="match status" value="1"/>
</dbReference>